<dbReference type="Proteomes" id="UP001491310">
    <property type="component" value="Unassembled WGS sequence"/>
</dbReference>
<gene>
    <name evidence="2" type="ORF">WJX75_007572</name>
</gene>
<feature type="compositionally biased region" description="Low complexity" evidence="1">
    <location>
        <begin position="299"/>
        <end position="310"/>
    </location>
</feature>
<dbReference type="EMBL" id="JALJOT010000007">
    <property type="protein sequence ID" value="KAK9909127.1"/>
    <property type="molecule type" value="Genomic_DNA"/>
</dbReference>
<reference evidence="2 3" key="1">
    <citation type="journal article" date="2024" name="Nat. Commun.">
        <title>Phylogenomics reveals the evolutionary origins of lichenization in chlorophyte algae.</title>
        <authorList>
            <person name="Puginier C."/>
            <person name="Libourel C."/>
            <person name="Otte J."/>
            <person name="Skaloud P."/>
            <person name="Haon M."/>
            <person name="Grisel S."/>
            <person name="Petersen M."/>
            <person name="Berrin J.G."/>
            <person name="Delaux P.M."/>
            <person name="Dal Grande F."/>
            <person name="Keller J."/>
        </authorList>
    </citation>
    <scope>NUCLEOTIDE SEQUENCE [LARGE SCALE GENOMIC DNA]</scope>
    <source>
        <strain evidence="2 3">SAG 216-7</strain>
    </source>
</reference>
<feature type="region of interest" description="Disordered" evidence="1">
    <location>
        <begin position="190"/>
        <end position="272"/>
    </location>
</feature>
<evidence type="ECO:0000313" key="3">
    <source>
        <dbReference type="Proteomes" id="UP001491310"/>
    </source>
</evidence>
<feature type="compositionally biased region" description="Polar residues" evidence="1">
    <location>
        <begin position="222"/>
        <end position="242"/>
    </location>
</feature>
<proteinExistence type="predicted"/>
<sequence>MDKLRRIVIALTKTLSMVALGLEARISGLEAMTSDLEKEKLDNRRLQLLGDATYEMARRCRNFVWPQKATKQHPATFYSMAQDPRDQLEEERWKKFMQLFTEGTGMGEDDLCDLDQYLRDGRLGTARLTETEKGHAHVSAAKQSLGEVVTDSSKAKQTAKMLDFLASFSSNKKVFVSDVTVAEKVAQIEKVGDGGRGGPDVPSSSSKGPDKGGLGEGRQRQRPPSTAWSGKKNTSDSASSTMKRGPLSAKKELTTLEEPLLPSKEKERCAHKAGSGDYTIMMVAGRSDELASGVDRMLPSSTPSGSHTPSIDSYAPRSSMDIGKG</sequence>
<name>A0ABR2YQP4_9CHLO</name>
<protein>
    <submittedName>
        <fullName evidence="2">Uncharacterized protein</fullName>
    </submittedName>
</protein>
<evidence type="ECO:0000313" key="2">
    <source>
        <dbReference type="EMBL" id="KAK9909127.1"/>
    </source>
</evidence>
<feature type="region of interest" description="Disordered" evidence="1">
    <location>
        <begin position="291"/>
        <end position="325"/>
    </location>
</feature>
<organism evidence="2 3">
    <name type="scientific">Coccomyxa subellipsoidea</name>
    <dbReference type="NCBI Taxonomy" id="248742"/>
    <lineage>
        <taxon>Eukaryota</taxon>
        <taxon>Viridiplantae</taxon>
        <taxon>Chlorophyta</taxon>
        <taxon>core chlorophytes</taxon>
        <taxon>Trebouxiophyceae</taxon>
        <taxon>Trebouxiophyceae incertae sedis</taxon>
        <taxon>Coccomyxaceae</taxon>
        <taxon>Coccomyxa</taxon>
    </lineage>
</organism>
<evidence type="ECO:0000256" key="1">
    <source>
        <dbReference type="SAM" id="MobiDB-lite"/>
    </source>
</evidence>
<comment type="caution">
    <text evidence="2">The sequence shown here is derived from an EMBL/GenBank/DDBJ whole genome shotgun (WGS) entry which is preliminary data.</text>
</comment>
<keyword evidence="3" id="KW-1185">Reference proteome</keyword>
<accession>A0ABR2YQP4</accession>